<protein>
    <recommendedName>
        <fullName evidence="3">Sulfur carrier protein FdhD</fullName>
    </recommendedName>
</protein>
<feature type="active site" description="Cysteine persulfide intermediate" evidence="3">
    <location>
        <position position="122"/>
    </location>
</feature>
<keyword evidence="1 3" id="KW-0963">Cytoplasm</keyword>
<keyword evidence="5" id="KW-1185">Reference proteome</keyword>
<name>A0AAI8MAA8_9BRAD</name>
<organism evidence="4 5">
    <name type="scientific">Bradyrhizobium cosmicum</name>
    <dbReference type="NCBI Taxonomy" id="1404864"/>
    <lineage>
        <taxon>Bacteria</taxon>
        <taxon>Pseudomonadati</taxon>
        <taxon>Pseudomonadota</taxon>
        <taxon>Alphaproteobacteria</taxon>
        <taxon>Hyphomicrobiales</taxon>
        <taxon>Nitrobacteraceae</taxon>
        <taxon>Bradyrhizobium</taxon>
    </lineage>
</organism>
<dbReference type="PANTHER" id="PTHR30592:SF1">
    <property type="entry name" value="SULFUR CARRIER PROTEIN FDHD"/>
    <property type="match status" value="1"/>
</dbReference>
<dbReference type="NCBIfam" id="TIGR00129">
    <property type="entry name" value="fdhD_narQ"/>
    <property type="match status" value="1"/>
</dbReference>
<comment type="function">
    <text evidence="3">Required for formate dehydrogenase (FDH) activity. Acts as a sulfur carrier protein that transfers sulfur from IscS to the molybdenum cofactor prior to its insertion into FDH.</text>
</comment>
<dbReference type="SUPFAM" id="SSF53927">
    <property type="entry name" value="Cytidine deaminase-like"/>
    <property type="match status" value="1"/>
</dbReference>
<dbReference type="Gene3D" id="3.10.20.10">
    <property type="match status" value="1"/>
</dbReference>
<sequence>MHTAQPATVEAMMMESTYTRHREIAWRGGHTSSTSRLIAEESAIALTYNGSTHAVMMGTPADLEDFGVGFSLTEGIIARASEIASIELISNELGMEVRMWLNGDRAATLAARRRAISGPVGCGLCGIESLEQACRAPSRVEGPGLAFHARDLLHAMQALSPLQTLNQHTRSVHAAAFWHPRAGITLVREDVGRHNALDKLAGAIVSEGRSASDGAVLLTSRVSVEMVQKAAMIGAPVIVAVSAPTALAIRTADEAGITLLAIARDDGYGVFTHPRRVLLPEEAAPRVGC</sequence>
<evidence type="ECO:0000256" key="3">
    <source>
        <dbReference type="HAMAP-Rule" id="MF_00187"/>
    </source>
</evidence>
<dbReference type="AlphaFoldDB" id="A0AAI8MAA8"/>
<evidence type="ECO:0000256" key="2">
    <source>
        <dbReference type="ARBA" id="ARBA00023150"/>
    </source>
</evidence>
<reference evidence="4 5" key="1">
    <citation type="journal article" date="2012" name="Microbes Environ.">
        <title>Complete genome sequence of Bradyrhizobium sp. S23321: insights into symbiosis evolution in soil oligotrophs.</title>
        <authorList>
            <person name="Okubo T."/>
            <person name="Tsukui T."/>
            <person name="Maita H."/>
            <person name="Okamoto S."/>
            <person name="Oshima K."/>
            <person name="Fujisawa T."/>
            <person name="Saito A."/>
            <person name="Futamata H."/>
            <person name="Hattori R."/>
            <person name="Shimomura Y."/>
            <person name="Haruta S."/>
            <person name="Morimoto S."/>
            <person name="Wang Y."/>
            <person name="Sakai Y."/>
            <person name="Hattori M."/>
            <person name="Aizawa S."/>
            <person name="Nagashima K.V.P."/>
            <person name="Masuda S."/>
            <person name="Hattori T."/>
            <person name="Yamashita A."/>
            <person name="Bao Z."/>
            <person name="Hayatsu M."/>
            <person name="Kajiya-Kanegae H."/>
            <person name="Yoshinaga I."/>
            <person name="Sakamoto K."/>
            <person name="Toyota K."/>
            <person name="Nakao M."/>
            <person name="Kohara M."/>
            <person name="Anda M."/>
            <person name="Niwa R."/>
            <person name="Jung-Hwan P."/>
            <person name="Sameshima-Saito R."/>
            <person name="Tokuda S."/>
            <person name="Yamamoto S."/>
            <person name="Yamamoto S."/>
            <person name="Yokoyama T."/>
            <person name="Akutsu T."/>
            <person name="Nakamura Y."/>
            <person name="Nakahira-Yanaka Y."/>
            <person name="Takada Hoshino Y."/>
            <person name="Hirakawa H."/>
            <person name="Mitsui H."/>
            <person name="Terasawa K."/>
            <person name="Itakura M."/>
            <person name="Sato S."/>
            <person name="Ikeda-Ohtsubo W."/>
            <person name="Sakakura N."/>
            <person name="Kaminuma E."/>
            <person name="Minamisawa K."/>
        </authorList>
    </citation>
    <scope>NUCLEOTIDE SEQUENCE [LARGE SCALE GENOMIC DNA]</scope>
    <source>
        <strain evidence="4 5">S23321</strain>
    </source>
</reference>
<dbReference type="HAMAP" id="MF_00187">
    <property type="entry name" value="FdhD"/>
    <property type="match status" value="1"/>
</dbReference>
<comment type="subcellular location">
    <subcellularLocation>
        <location evidence="3">Cytoplasm</location>
    </subcellularLocation>
</comment>
<evidence type="ECO:0000313" key="4">
    <source>
        <dbReference type="EMBL" id="BAL74550.1"/>
    </source>
</evidence>
<dbReference type="GO" id="GO:0016783">
    <property type="term" value="F:sulfurtransferase activity"/>
    <property type="evidence" value="ECO:0007669"/>
    <property type="project" value="InterPro"/>
</dbReference>
<dbReference type="InterPro" id="IPR016193">
    <property type="entry name" value="Cytidine_deaminase-like"/>
</dbReference>
<dbReference type="GO" id="GO:0005737">
    <property type="term" value="C:cytoplasm"/>
    <property type="evidence" value="ECO:0007669"/>
    <property type="project" value="UniProtKB-SubCell"/>
</dbReference>
<dbReference type="Proteomes" id="UP000007886">
    <property type="component" value="Chromosome"/>
</dbReference>
<dbReference type="InterPro" id="IPR003786">
    <property type="entry name" value="FdhD"/>
</dbReference>
<comment type="caution">
    <text evidence="3">Lacks conserved residue(s) required for the propagation of feature annotation.</text>
</comment>
<dbReference type="KEGG" id="brs:S23_13330"/>
<gene>
    <name evidence="3" type="primary">fdhD</name>
    <name evidence="4" type="ORF">S23_13330</name>
</gene>
<dbReference type="PANTHER" id="PTHR30592">
    <property type="entry name" value="FORMATE DEHYDROGENASE"/>
    <property type="match status" value="1"/>
</dbReference>
<dbReference type="PIRSF" id="PIRSF015626">
    <property type="entry name" value="FdhD"/>
    <property type="match status" value="1"/>
</dbReference>
<keyword evidence="2 3" id="KW-0501">Molybdenum cofactor biosynthesis</keyword>
<dbReference type="EMBL" id="AP012279">
    <property type="protein sequence ID" value="BAL74550.1"/>
    <property type="molecule type" value="Genomic_DNA"/>
</dbReference>
<comment type="similarity">
    <text evidence="3">Belongs to the FdhD family.</text>
</comment>
<dbReference type="GO" id="GO:0097163">
    <property type="term" value="F:sulfur carrier activity"/>
    <property type="evidence" value="ECO:0007669"/>
    <property type="project" value="UniProtKB-UniRule"/>
</dbReference>
<dbReference type="Pfam" id="PF02634">
    <property type="entry name" value="FdhD-NarQ"/>
    <property type="match status" value="1"/>
</dbReference>
<dbReference type="GO" id="GO:0006777">
    <property type="term" value="P:Mo-molybdopterin cofactor biosynthetic process"/>
    <property type="evidence" value="ECO:0007669"/>
    <property type="project" value="UniProtKB-UniRule"/>
</dbReference>
<dbReference type="Gene3D" id="3.40.140.10">
    <property type="entry name" value="Cytidine Deaminase, domain 2"/>
    <property type="match status" value="1"/>
</dbReference>
<accession>A0AAI8MAA8</accession>
<evidence type="ECO:0000313" key="5">
    <source>
        <dbReference type="Proteomes" id="UP000007886"/>
    </source>
</evidence>
<evidence type="ECO:0000256" key="1">
    <source>
        <dbReference type="ARBA" id="ARBA00022490"/>
    </source>
</evidence>
<proteinExistence type="inferred from homology"/>